<evidence type="ECO:0008006" key="3">
    <source>
        <dbReference type="Google" id="ProtNLM"/>
    </source>
</evidence>
<evidence type="ECO:0000313" key="1">
    <source>
        <dbReference type="EMBL" id="MBB3063275.1"/>
    </source>
</evidence>
<dbReference type="RefSeq" id="WP_183463302.1">
    <property type="nucleotide sequence ID" value="NZ_JACHWZ010000027.1"/>
</dbReference>
<dbReference type="EMBL" id="JACHWZ010000027">
    <property type="protein sequence ID" value="MBB3063275.1"/>
    <property type="molecule type" value="Genomic_DNA"/>
</dbReference>
<name>A0A7W4WFH4_9GAMM</name>
<reference evidence="1 2" key="1">
    <citation type="submission" date="2020-08" db="EMBL/GenBank/DDBJ databases">
        <title>Genomic Encyclopedia of Type Strains, Phase III (KMG-III): the genomes of soil and plant-associated and newly described type strains.</title>
        <authorList>
            <person name="Whitman W."/>
        </authorList>
    </citation>
    <scope>NUCLEOTIDE SEQUENCE [LARGE SCALE GENOMIC DNA]</scope>
    <source>
        <strain evidence="1 2">CECT 8799</strain>
    </source>
</reference>
<gene>
    <name evidence="1" type="ORF">FHS09_004133</name>
</gene>
<proteinExistence type="predicted"/>
<dbReference type="Proteomes" id="UP000535937">
    <property type="component" value="Unassembled WGS sequence"/>
</dbReference>
<dbReference type="NCBIfam" id="NF035938">
    <property type="entry name" value="EboA_domain"/>
    <property type="match status" value="1"/>
</dbReference>
<keyword evidence="2" id="KW-1185">Reference proteome</keyword>
<evidence type="ECO:0000313" key="2">
    <source>
        <dbReference type="Proteomes" id="UP000535937"/>
    </source>
</evidence>
<sequence length="295" mass="33262">MDKLAEIANYLHAMLGRQSKADSIAWLEQQQSGISSDSPSGFYLAFSTASRFFDKAPLNVNRQDAARACELHPGFSPGHWNHLQAARTYLLLLYPHDNPDKWLATLDKLFETADLHEQEALYAALPLLPNPDLLKLRAAEGLRTNMTTVFDAVALHNSYPAEHLDEPAWNQLLLKAIFLQRPLYQIQGADHRANPTLAQALVEYTHERWAAGRTITPELWRFVGPFLQEKHSGDIQRVLIEGTPLEREAILLACNMSSLSTARQLLQDYPEIQAKIESGELNWEKVGKQSHSTAF</sequence>
<comment type="caution">
    <text evidence="1">The sequence shown here is derived from an EMBL/GenBank/DDBJ whole genome shotgun (WGS) entry which is preliminary data.</text>
</comment>
<protein>
    <recommendedName>
        <fullName evidence="3">EboA domain-containing protein</fullName>
    </recommendedName>
</protein>
<organism evidence="1 2">
    <name type="scientific">Microbulbifer rhizosphaerae</name>
    <dbReference type="NCBI Taxonomy" id="1562603"/>
    <lineage>
        <taxon>Bacteria</taxon>
        <taxon>Pseudomonadati</taxon>
        <taxon>Pseudomonadota</taxon>
        <taxon>Gammaproteobacteria</taxon>
        <taxon>Cellvibrionales</taxon>
        <taxon>Microbulbiferaceae</taxon>
        <taxon>Microbulbifer</taxon>
    </lineage>
</organism>
<dbReference type="InterPro" id="IPR047715">
    <property type="entry name" value="EboA_dom"/>
</dbReference>
<dbReference type="AlphaFoldDB" id="A0A7W4WFH4"/>
<accession>A0A7W4WFH4</accession>